<feature type="transmembrane region" description="Helical" evidence="1">
    <location>
        <begin position="42"/>
        <end position="60"/>
    </location>
</feature>
<accession>A0ABW0LH47</accession>
<keyword evidence="1" id="KW-0472">Membrane</keyword>
<dbReference type="EMBL" id="JBHSMC010000014">
    <property type="protein sequence ID" value="MFC5465253.1"/>
    <property type="molecule type" value="Genomic_DNA"/>
</dbReference>
<feature type="transmembrane region" description="Helical" evidence="1">
    <location>
        <begin position="72"/>
        <end position="93"/>
    </location>
</feature>
<dbReference type="Pfam" id="PF11457">
    <property type="entry name" value="DUF3021"/>
    <property type="match status" value="1"/>
</dbReference>
<evidence type="ECO:0000256" key="1">
    <source>
        <dbReference type="SAM" id="Phobius"/>
    </source>
</evidence>
<dbReference type="Proteomes" id="UP001596147">
    <property type="component" value="Unassembled WGS sequence"/>
</dbReference>
<evidence type="ECO:0000313" key="3">
    <source>
        <dbReference type="Proteomes" id="UP001596147"/>
    </source>
</evidence>
<protein>
    <submittedName>
        <fullName evidence="2">DUF3021 domain-containing protein</fullName>
    </submittedName>
</protein>
<comment type="caution">
    <text evidence="2">The sequence shown here is derived from an EMBL/GenBank/DDBJ whole genome shotgun (WGS) entry which is preliminary data.</text>
</comment>
<dbReference type="RefSeq" id="WP_382351338.1">
    <property type="nucleotide sequence ID" value="NZ_JBHSMC010000014.1"/>
</dbReference>
<evidence type="ECO:0000313" key="2">
    <source>
        <dbReference type="EMBL" id="MFC5465253.1"/>
    </source>
</evidence>
<keyword evidence="3" id="KW-1185">Reference proteome</keyword>
<gene>
    <name evidence="2" type="ORF">ACFPM4_10885</name>
</gene>
<reference evidence="3" key="1">
    <citation type="journal article" date="2019" name="Int. J. Syst. Evol. Microbiol.">
        <title>The Global Catalogue of Microorganisms (GCM) 10K type strain sequencing project: providing services to taxonomists for standard genome sequencing and annotation.</title>
        <authorList>
            <consortium name="The Broad Institute Genomics Platform"/>
            <consortium name="The Broad Institute Genome Sequencing Center for Infectious Disease"/>
            <person name="Wu L."/>
            <person name="Ma J."/>
        </authorList>
    </citation>
    <scope>NUCLEOTIDE SEQUENCE [LARGE SCALE GENOMIC DNA]</scope>
    <source>
        <strain evidence="3">CGMCC 1.12237</strain>
    </source>
</reference>
<keyword evidence="1" id="KW-0812">Transmembrane</keyword>
<organism evidence="2 3">
    <name type="scientific">Lederbergia graminis</name>
    <dbReference type="NCBI Taxonomy" id="735518"/>
    <lineage>
        <taxon>Bacteria</taxon>
        <taxon>Bacillati</taxon>
        <taxon>Bacillota</taxon>
        <taxon>Bacilli</taxon>
        <taxon>Bacillales</taxon>
        <taxon>Bacillaceae</taxon>
        <taxon>Lederbergia</taxon>
    </lineage>
</organism>
<dbReference type="InterPro" id="IPR021560">
    <property type="entry name" value="DUF3021"/>
</dbReference>
<sequence>MKKFITRSILGIFYGAFLAVIATNIVYFSGTEMLDGGAFFKNSLGFIFCGCFFTVTPLYFENENLQLWQQTALHFITVTILYFVLSLGIGWIPFELKSILIFGAIFIAGYATFWTAFYLYYKNKVKKLNEDLQHI</sequence>
<name>A0ABW0LH47_9BACI</name>
<feature type="transmembrane region" description="Helical" evidence="1">
    <location>
        <begin position="12"/>
        <end position="30"/>
    </location>
</feature>
<keyword evidence="1" id="KW-1133">Transmembrane helix</keyword>
<proteinExistence type="predicted"/>
<feature type="transmembrane region" description="Helical" evidence="1">
    <location>
        <begin position="99"/>
        <end position="121"/>
    </location>
</feature>